<sequence length="137" mass="15458">VHSTDSHKFLGISLDYRLSGSYYIRSLSARCSKLLNIINMLRGTWWGGAPSSLLNIYKALIRGSMEYGCLTFPFNNHSAMRNLENIQLRALCACLGLRKITPTNIVLAEAGEGPLRFRFEFLTSKYILKIFALDSHP</sequence>
<evidence type="ECO:0008006" key="3">
    <source>
        <dbReference type="Google" id="ProtNLM"/>
    </source>
</evidence>
<name>E2ADK1_CAMFO</name>
<dbReference type="Proteomes" id="UP000000311">
    <property type="component" value="Unassembled WGS sequence"/>
</dbReference>
<keyword evidence="2" id="KW-1185">Reference proteome</keyword>
<dbReference type="OrthoDB" id="7701067at2759"/>
<dbReference type="AlphaFoldDB" id="E2ADK1"/>
<dbReference type="STRING" id="104421.E2ADK1"/>
<feature type="non-terminal residue" evidence="1">
    <location>
        <position position="137"/>
    </location>
</feature>
<organism evidence="2">
    <name type="scientific">Camponotus floridanus</name>
    <name type="common">Florida carpenter ant</name>
    <dbReference type="NCBI Taxonomy" id="104421"/>
    <lineage>
        <taxon>Eukaryota</taxon>
        <taxon>Metazoa</taxon>
        <taxon>Ecdysozoa</taxon>
        <taxon>Arthropoda</taxon>
        <taxon>Hexapoda</taxon>
        <taxon>Insecta</taxon>
        <taxon>Pterygota</taxon>
        <taxon>Neoptera</taxon>
        <taxon>Endopterygota</taxon>
        <taxon>Hymenoptera</taxon>
        <taxon>Apocrita</taxon>
        <taxon>Aculeata</taxon>
        <taxon>Formicoidea</taxon>
        <taxon>Formicidae</taxon>
        <taxon>Formicinae</taxon>
        <taxon>Camponotus</taxon>
    </lineage>
</organism>
<evidence type="ECO:0000313" key="1">
    <source>
        <dbReference type="EMBL" id="EFN68485.1"/>
    </source>
</evidence>
<accession>E2ADK1</accession>
<proteinExistence type="predicted"/>
<protein>
    <recommendedName>
        <fullName evidence="3">RNA-directed DNA polymerase from mobile element jockey</fullName>
    </recommendedName>
</protein>
<dbReference type="OMA" id="LEHRHTK"/>
<dbReference type="InParanoid" id="E2ADK1"/>
<feature type="non-terminal residue" evidence="1">
    <location>
        <position position="1"/>
    </location>
</feature>
<reference evidence="1 2" key="1">
    <citation type="journal article" date="2010" name="Science">
        <title>Genomic comparison of the ants Camponotus floridanus and Harpegnathos saltator.</title>
        <authorList>
            <person name="Bonasio R."/>
            <person name="Zhang G."/>
            <person name="Ye C."/>
            <person name="Mutti N.S."/>
            <person name="Fang X."/>
            <person name="Qin N."/>
            <person name="Donahue G."/>
            <person name="Yang P."/>
            <person name="Li Q."/>
            <person name="Li C."/>
            <person name="Zhang P."/>
            <person name="Huang Z."/>
            <person name="Berger S.L."/>
            <person name="Reinberg D."/>
            <person name="Wang J."/>
            <person name="Liebig J."/>
        </authorList>
    </citation>
    <scope>NUCLEOTIDE SEQUENCE [LARGE SCALE GENOMIC DNA]</scope>
    <source>
        <strain evidence="2">C129</strain>
    </source>
</reference>
<dbReference type="EMBL" id="GL438816">
    <property type="protein sequence ID" value="EFN68485.1"/>
    <property type="molecule type" value="Genomic_DNA"/>
</dbReference>
<evidence type="ECO:0000313" key="2">
    <source>
        <dbReference type="Proteomes" id="UP000000311"/>
    </source>
</evidence>
<gene>
    <name evidence="1" type="ORF">EAG_06052</name>
</gene>